<feature type="binding site" evidence="9">
    <location>
        <position position="286"/>
    </location>
    <ligand>
        <name>ATP</name>
        <dbReference type="ChEBI" id="CHEBI:30616"/>
    </ligand>
</feature>
<keyword evidence="5 9" id="KW-0547">Nucleotide-binding</keyword>
<comment type="similarity">
    <text evidence="9">Belongs to the ThiI family.</text>
</comment>
<feature type="domain" description="THUMP" evidence="10">
    <location>
        <begin position="62"/>
        <end position="164"/>
    </location>
</feature>
<feature type="binding site" evidence="9">
    <location>
        <begin position="182"/>
        <end position="183"/>
    </location>
    <ligand>
        <name>ATP</name>
        <dbReference type="ChEBI" id="CHEBI:30616"/>
    </ligand>
</feature>
<keyword evidence="12" id="KW-1185">Reference proteome</keyword>
<evidence type="ECO:0000256" key="6">
    <source>
        <dbReference type="ARBA" id="ARBA00022840"/>
    </source>
</evidence>
<dbReference type="SUPFAM" id="SSF143437">
    <property type="entry name" value="THUMP domain-like"/>
    <property type="match status" value="1"/>
</dbReference>
<dbReference type="EMBL" id="JACJLU010000001">
    <property type="protein sequence ID" value="MBM6830511.1"/>
    <property type="molecule type" value="Genomic_DNA"/>
</dbReference>
<keyword evidence="8 9" id="KW-0784">Thiamine biosynthesis</keyword>
<keyword evidence="3 9" id="KW-0820">tRNA-binding</keyword>
<dbReference type="Gene3D" id="3.30.2130.30">
    <property type="match status" value="1"/>
</dbReference>
<keyword evidence="6 9" id="KW-0067">ATP-binding</keyword>
<dbReference type="CDD" id="cd11716">
    <property type="entry name" value="THUMP_ThiI"/>
    <property type="match status" value="1"/>
</dbReference>
<comment type="function">
    <text evidence="9">Catalyzes the ATP-dependent transfer of a sulfur to tRNA to produce 4-thiouridine in position 8 of tRNAs, which functions as a near-UV photosensor. Also catalyzes the transfer of sulfur to the sulfur carrier protein ThiS, forming ThiS-thiocarboxylate. This is a step in the synthesis of thiazole, in the thiamine biosynthesis pathway. The sulfur is donated as persulfide by IscS.</text>
</comment>
<proteinExistence type="inferred from homology"/>
<evidence type="ECO:0000313" key="11">
    <source>
        <dbReference type="EMBL" id="MBM6830511.1"/>
    </source>
</evidence>
<dbReference type="EC" id="2.8.1.4" evidence="9"/>
<dbReference type="InterPro" id="IPR050102">
    <property type="entry name" value="tRNA_sulfurtransferase_ThiI"/>
</dbReference>
<comment type="pathway">
    <text evidence="9">Cofactor biosynthesis; thiamine diphosphate biosynthesis.</text>
</comment>
<dbReference type="Pfam" id="PF02568">
    <property type="entry name" value="ThiI"/>
    <property type="match status" value="1"/>
</dbReference>
<evidence type="ECO:0000259" key="10">
    <source>
        <dbReference type="PROSITE" id="PS51165"/>
    </source>
</evidence>
<dbReference type="InterPro" id="IPR049961">
    <property type="entry name" value="ThiI_N"/>
</dbReference>
<gene>
    <name evidence="9 11" type="primary">thiI</name>
    <name evidence="11" type="ORF">H5982_00090</name>
</gene>
<dbReference type="PANTHER" id="PTHR43209:SF1">
    <property type="entry name" value="TRNA SULFURTRANSFERASE"/>
    <property type="match status" value="1"/>
</dbReference>
<evidence type="ECO:0000256" key="3">
    <source>
        <dbReference type="ARBA" id="ARBA00022555"/>
    </source>
</evidence>
<dbReference type="RefSeq" id="WP_204684432.1">
    <property type="nucleotide sequence ID" value="NZ_JACJLU010000001.1"/>
</dbReference>
<keyword evidence="4 9" id="KW-0808">Transferase</keyword>
<sequence length="397" mass="44744">MDYRYDHILIRYGELSLKGKNRNVFIRQLKENIKKALKSFSTLEIESQHDRMYIYLKEEDPNEVANVLSRVFGISSFSLAIKVDSDIDAIVDACLQTLDFSNAKTFKVAARRSDKNFPVISDQINRIVAGAILKNSAWKVDVHHPDYKIVIEVHRDSTYIMTDRMAGAGGYPVGVGGKAMVLLSGGIDSPVAAYLMMKRGVRIECIHFASPPYTSENAQQKVLDLASIVSAYQGDLLVHIVPFTNLQLAIYQHADESYAITLMRRMMMRIAEGLAQKRKALVLATGESVGQVASQTLESMVAINSVVNIPMIRPLVCMDKVEIIELSKKIGTYETSILPYEDCCTIFTPKNPVTKPRVDRCVKYEESFDFESLVQECIQSVESIWIHPQQKEDQDLY</sequence>
<dbReference type="Pfam" id="PF02926">
    <property type="entry name" value="THUMP"/>
    <property type="match status" value="1"/>
</dbReference>
<dbReference type="PANTHER" id="PTHR43209">
    <property type="entry name" value="TRNA SULFURTRANSFERASE"/>
    <property type="match status" value="1"/>
</dbReference>
<evidence type="ECO:0000256" key="9">
    <source>
        <dbReference type="HAMAP-Rule" id="MF_00021"/>
    </source>
</evidence>
<reference evidence="11 12" key="1">
    <citation type="journal article" date="2021" name="Sci. Rep.">
        <title>The distribution of antibiotic resistance genes in chicken gut microbiota commensals.</title>
        <authorList>
            <person name="Juricova H."/>
            <person name="Matiasovicova J."/>
            <person name="Kubasova T."/>
            <person name="Cejkova D."/>
            <person name="Rychlik I."/>
        </authorList>
    </citation>
    <scope>NUCLEOTIDE SEQUENCE [LARGE SCALE GENOMIC DNA]</scope>
    <source>
        <strain evidence="11 12">An423</strain>
    </source>
</reference>
<dbReference type="Gene3D" id="3.40.50.620">
    <property type="entry name" value="HUPs"/>
    <property type="match status" value="1"/>
</dbReference>
<dbReference type="SUPFAM" id="SSF52402">
    <property type="entry name" value="Adenine nucleotide alpha hydrolases-like"/>
    <property type="match status" value="1"/>
</dbReference>
<dbReference type="InterPro" id="IPR020536">
    <property type="entry name" value="ThiI_AANH"/>
</dbReference>
<organism evidence="11 12">
    <name type="scientific">Faecalicoccus acidiformans</name>
    <dbReference type="NCBI Taxonomy" id="915173"/>
    <lineage>
        <taxon>Bacteria</taxon>
        <taxon>Bacillati</taxon>
        <taxon>Bacillota</taxon>
        <taxon>Erysipelotrichia</taxon>
        <taxon>Erysipelotrichales</taxon>
        <taxon>Erysipelotrichaceae</taxon>
        <taxon>Faecalicoccus</taxon>
    </lineage>
</organism>
<keyword evidence="2 9" id="KW-0963">Cytoplasm</keyword>
<evidence type="ECO:0000313" key="12">
    <source>
        <dbReference type="Proteomes" id="UP000775500"/>
    </source>
</evidence>
<dbReference type="InterPro" id="IPR054173">
    <property type="entry name" value="ThiI_fer"/>
</dbReference>
<keyword evidence="7 9" id="KW-0694">RNA-binding</keyword>
<dbReference type="CDD" id="cd01712">
    <property type="entry name" value="PPase_ThiI"/>
    <property type="match status" value="1"/>
</dbReference>
<accession>A0ABS2FMH6</accession>
<feature type="binding site" evidence="9">
    <location>
        <position position="264"/>
    </location>
    <ligand>
        <name>ATP</name>
        <dbReference type="ChEBI" id="CHEBI:30616"/>
    </ligand>
</feature>
<dbReference type="InterPro" id="IPR004114">
    <property type="entry name" value="THUMP_dom"/>
</dbReference>
<dbReference type="InterPro" id="IPR003720">
    <property type="entry name" value="tRNA_STrfase"/>
</dbReference>
<evidence type="ECO:0000256" key="1">
    <source>
        <dbReference type="ARBA" id="ARBA00004496"/>
    </source>
</evidence>
<dbReference type="NCBIfam" id="TIGR00342">
    <property type="entry name" value="tRNA uracil 4-sulfurtransferase ThiI"/>
    <property type="match status" value="1"/>
</dbReference>
<comment type="subcellular location">
    <subcellularLocation>
        <location evidence="1 9">Cytoplasm</location>
    </subcellularLocation>
</comment>
<comment type="caution">
    <text evidence="11">The sequence shown here is derived from an EMBL/GenBank/DDBJ whole genome shotgun (WGS) entry which is preliminary data.</text>
</comment>
<dbReference type="SMART" id="SM00981">
    <property type="entry name" value="THUMP"/>
    <property type="match status" value="1"/>
</dbReference>
<dbReference type="HAMAP" id="MF_00021">
    <property type="entry name" value="ThiI"/>
    <property type="match status" value="1"/>
</dbReference>
<name>A0ABS2FMH6_9FIRM</name>
<evidence type="ECO:0000256" key="7">
    <source>
        <dbReference type="ARBA" id="ARBA00022884"/>
    </source>
</evidence>
<dbReference type="Proteomes" id="UP000775500">
    <property type="component" value="Unassembled WGS sequence"/>
</dbReference>
<dbReference type="PROSITE" id="PS51165">
    <property type="entry name" value="THUMP"/>
    <property type="match status" value="1"/>
</dbReference>
<evidence type="ECO:0000256" key="5">
    <source>
        <dbReference type="ARBA" id="ARBA00022741"/>
    </source>
</evidence>
<feature type="binding site" evidence="9">
    <location>
        <begin position="207"/>
        <end position="208"/>
    </location>
    <ligand>
        <name>ATP</name>
        <dbReference type="ChEBI" id="CHEBI:30616"/>
    </ligand>
</feature>
<feature type="binding site" evidence="9">
    <location>
        <position position="295"/>
    </location>
    <ligand>
        <name>ATP</name>
        <dbReference type="ChEBI" id="CHEBI:30616"/>
    </ligand>
</feature>
<comment type="catalytic activity">
    <reaction evidence="9">
        <text>[ThiI sulfur-carrier protein]-S-sulfanyl-L-cysteine + a uridine in tRNA + 2 reduced [2Fe-2S]-[ferredoxin] + ATP + H(+) = [ThiI sulfur-carrier protein]-L-cysteine + a 4-thiouridine in tRNA + 2 oxidized [2Fe-2S]-[ferredoxin] + AMP + diphosphate</text>
        <dbReference type="Rhea" id="RHEA:24176"/>
        <dbReference type="Rhea" id="RHEA-COMP:10000"/>
        <dbReference type="Rhea" id="RHEA-COMP:10001"/>
        <dbReference type="Rhea" id="RHEA-COMP:13337"/>
        <dbReference type="Rhea" id="RHEA-COMP:13338"/>
        <dbReference type="Rhea" id="RHEA-COMP:13339"/>
        <dbReference type="Rhea" id="RHEA-COMP:13340"/>
        <dbReference type="ChEBI" id="CHEBI:15378"/>
        <dbReference type="ChEBI" id="CHEBI:29950"/>
        <dbReference type="ChEBI" id="CHEBI:30616"/>
        <dbReference type="ChEBI" id="CHEBI:33019"/>
        <dbReference type="ChEBI" id="CHEBI:33737"/>
        <dbReference type="ChEBI" id="CHEBI:33738"/>
        <dbReference type="ChEBI" id="CHEBI:61963"/>
        <dbReference type="ChEBI" id="CHEBI:65315"/>
        <dbReference type="ChEBI" id="CHEBI:136798"/>
        <dbReference type="ChEBI" id="CHEBI:456215"/>
        <dbReference type="EC" id="2.8.1.4"/>
    </reaction>
</comment>
<evidence type="ECO:0000256" key="2">
    <source>
        <dbReference type="ARBA" id="ARBA00022490"/>
    </source>
</evidence>
<evidence type="ECO:0000256" key="4">
    <source>
        <dbReference type="ARBA" id="ARBA00022679"/>
    </source>
</evidence>
<dbReference type="InterPro" id="IPR014729">
    <property type="entry name" value="Rossmann-like_a/b/a_fold"/>
</dbReference>
<evidence type="ECO:0000256" key="8">
    <source>
        <dbReference type="ARBA" id="ARBA00022977"/>
    </source>
</evidence>
<dbReference type="Pfam" id="PF22025">
    <property type="entry name" value="ThiI_fer"/>
    <property type="match status" value="1"/>
</dbReference>
<protein>
    <recommendedName>
        <fullName evidence="9">Probable tRNA sulfurtransferase</fullName>
        <ecNumber evidence="9">2.8.1.4</ecNumber>
    </recommendedName>
    <alternativeName>
        <fullName evidence="9">Sulfur carrier protein ThiS sulfurtransferase</fullName>
    </alternativeName>
    <alternativeName>
        <fullName evidence="9">Thiamine biosynthesis protein ThiI</fullName>
    </alternativeName>
    <alternativeName>
        <fullName evidence="9">tRNA 4-thiouridine synthase</fullName>
    </alternativeName>
</protein>
<dbReference type="InterPro" id="IPR049962">
    <property type="entry name" value="THUMP_ThiI"/>
</dbReference>
<comment type="catalytic activity">
    <reaction evidence="9">
        <text>[ThiS sulfur-carrier protein]-C-terminal Gly-Gly-AMP + S-sulfanyl-L-cysteinyl-[cysteine desulfurase] + AH2 = [ThiS sulfur-carrier protein]-C-terminal-Gly-aminoethanethioate + L-cysteinyl-[cysteine desulfurase] + A + AMP + 2 H(+)</text>
        <dbReference type="Rhea" id="RHEA:43340"/>
        <dbReference type="Rhea" id="RHEA-COMP:12157"/>
        <dbReference type="Rhea" id="RHEA-COMP:12158"/>
        <dbReference type="Rhea" id="RHEA-COMP:12910"/>
        <dbReference type="Rhea" id="RHEA-COMP:19908"/>
        <dbReference type="ChEBI" id="CHEBI:13193"/>
        <dbReference type="ChEBI" id="CHEBI:15378"/>
        <dbReference type="ChEBI" id="CHEBI:17499"/>
        <dbReference type="ChEBI" id="CHEBI:29950"/>
        <dbReference type="ChEBI" id="CHEBI:61963"/>
        <dbReference type="ChEBI" id="CHEBI:90618"/>
        <dbReference type="ChEBI" id="CHEBI:232372"/>
        <dbReference type="ChEBI" id="CHEBI:456215"/>
    </reaction>
</comment>